<gene>
    <name evidence="2" type="ORF">KIN20_005762</name>
</gene>
<keyword evidence="3" id="KW-1185">Reference proteome</keyword>
<organism evidence="2 3">
    <name type="scientific">Parelaphostrongylus tenuis</name>
    <name type="common">Meningeal worm</name>
    <dbReference type="NCBI Taxonomy" id="148309"/>
    <lineage>
        <taxon>Eukaryota</taxon>
        <taxon>Metazoa</taxon>
        <taxon>Ecdysozoa</taxon>
        <taxon>Nematoda</taxon>
        <taxon>Chromadorea</taxon>
        <taxon>Rhabditida</taxon>
        <taxon>Rhabditina</taxon>
        <taxon>Rhabditomorpha</taxon>
        <taxon>Strongyloidea</taxon>
        <taxon>Metastrongylidae</taxon>
        <taxon>Parelaphostrongylus</taxon>
    </lineage>
</organism>
<accession>A0AAD5M0V0</accession>
<dbReference type="Proteomes" id="UP001196413">
    <property type="component" value="Unassembled WGS sequence"/>
</dbReference>
<dbReference type="EMBL" id="JAHQIW010000791">
    <property type="protein sequence ID" value="KAJ1350055.1"/>
    <property type="molecule type" value="Genomic_DNA"/>
</dbReference>
<protein>
    <submittedName>
        <fullName evidence="2">Uncharacterized protein</fullName>
    </submittedName>
</protein>
<comment type="caution">
    <text evidence="2">The sequence shown here is derived from an EMBL/GenBank/DDBJ whole genome shotgun (WGS) entry which is preliminary data.</text>
</comment>
<evidence type="ECO:0000256" key="1">
    <source>
        <dbReference type="SAM" id="MobiDB-lite"/>
    </source>
</evidence>
<feature type="compositionally biased region" description="Basic and acidic residues" evidence="1">
    <location>
        <begin position="38"/>
        <end position="59"/>
    </location>
</feature>
<sequence>MAKRQDPKVFPYGECRRKWQSRVGDVPGINDNGMSSFERVRRGNERSKDQRRADEENNKLSEPQIIGVVSVYTSSSPYHRNFVSHSYITLNKRLE</sequence>
<reference evidence="2" key="1">
    <citation type="submission" date="2021-06" db="EMBL/GenBank/DDBJ databases">
        <title>Parelaphostrongylus tenuis whole genome reference sequence.</title>
        <authorList>
            <person name="Garwood T.J."/>
            <person name="Larsen P.A."/>
            <person name="Fountain-Jones N.M."/>
            <person name="Garbe J.R."/>
            <person name="Macchietto M.G."/>
            <person name="Kania S.A."/>
            <person name="Gerhold R.W."/>
            <person name="Richards J.E."/>
            <person name="Wolf T.M."/>
        </authorList>
    </citation>
    <scope>NUCLEOTIDE SEQUENCE</scope>
    <source>
        <strain evidence="2">MNPRO001-30</strain>
        <tissue evidence="2">Meninges</tissue>
    </source>
</reference>
<evidence type="ECO:0000313" key="2">
    <source>
        <dbReference type="EMBL" id="KAJ1350055.1"/>
    </source>
</evidence>
<feature type="region of interest" description="Disordered" evidence="1">
    <location>
        <begin position="23"/>
        <end position="60"/>
    </location>
</feature>
<evidence type="ECO:0000313" key="3">
    <source>
        <dbReference type="Proteomes" id="UP001196413"/>
    </source>
</evidence>
<dbReference type="AlphaFoldDB" id="A0AAD5M0V0"/>
<proteinExistence type="predicted"/>
<name>A0AAD5M0V0_PARTN</name>